<keyword evidence="1" id="KW-0472">Membrane</keyword>
<protein>
    <submittedName>
        <fullName evidence="2">DUF2798 domain-containing protein</fullName>
    </submittedName>
</protein>
<feature type="transmembrane region" description="Helical" evidence="1">
    <location>
        <begin position="115"/>
        <end position="136"/>
    </location>
</feature>
<evidence type="ECO:0000313" key="3">
    <source>
        <dbReference type="Proteomes" id="UP000286482"/>
    </source>
</evidence>
<keyword evidence="1" id="KW-1133">Transmembrane helix</keyword>
<feature type="transmembrane region" description="Helical" evidence="1">
    <location>
        <begin position="77"/>
        <end position="103"/>
    </location>
</feature>
<comment type="caution">
    <text evidence="2">The sequence shown here is derived from an EMBL/GenBank/DDBJ whole genome shotgun (WGS) entry which is preliminary data.</text>
</comment>
<dbReference type="AlphaFoldDB" id="A0A420EI45"/>
<name>A0A420EI45_9ALTE</name>
<evidence type="ECO:0000256" key="1">
    <source>
        <dbReference type="SAM" id="Phobius"/>
    </source>
</evidence>
<dbReference type="EMBL" id="RAQO01000004">
    <property type="protein sequence ID" value="RKF20340.1"/>
    <property type="molecule type" value="Genomic_DNA"/>
</dbReference>
<keyword evidence="3" id="KW-1185">Reference proteome</keyword>
<feature type="transmembrane region" description="Helical" evidence="1">
    <location>
        <begin position="46"/>
        <end position="65"/>
    </location>
</feature>
<feature type="transmembrane region" description="Helical" evidence="1">
    <location>
        <begin position="9"/>
        <end position="26"/>
    </location>
</feature>
<evidence type="ECO:0000313" key="2">
    <source>
        <dbReference type="EMBL" id="RKF20340.1"/>
    </source>
</evidence>
<accession>A0A420EI45</accession>
<proteinExistence type="predicted"/>
<dbReference type="Proteomes" id="UP000286482">
    <property type="component" value="Unassembled WGS sequence"/>
</dbReference>
<dbReference type="InterPro" id="IPR021529">
    <property type="entry name" value="DUF2798"/>
</dbReference>
<organism evidence="2 3">
    <name type="scientific">Alginatibacterium sediminis</name>
    <dbReference type="NCBI Taxonomy" id="2164068"/>
    <lineage>
        <taxon>Bacteria</taxon>
        <taxon>Pseudomonadati</taxon>
        <taxon>Pseudomonadota</taxon>
        <taxon>Gammaproteobacteria</taxon>
        <taxon>Alteromonadales</taxon>
        <taxon>Alteromonadaceae</taxon>
        <taxon>Alginatibacterium</taxon>
    </lineage>
</organism>
<reference evidence="2 3" key="1">
    <citation type="submission" date="2018-09" db="EMBL/GenBank/DDBJ databases">
        <authorList>
            <person name="Wang Z."/>
        </authorList>
    </citation>
    <scope>NUCLEOTIDE SEQUENCE [LARGE SCALE GENOMIC DNA]</scope>
    <source>
        <strain evidence="2 3">ALS 81</strain>
    </source>
</reference>
<dbReference type="Pfam" id="PF11391">
    <property type="entry name" value="DUF2798"/>
    <property type="match status" value="2"/>
</dbReference>
<sequence length="156" mass="17165">MGKNRYENFIFSLIICFLMVLGMTVYNSVLQVGVAKSLSALELGTFAMIFIIALTIDWFIVAPLAKAIVKKLSSDKLSFIQMIMMMSVLMVLFMCTAMSFIATLLEGYQGSLATAFAHTFMLNIMVALPLQVLVAGPLARSVFKRMFPTPTTALAN</sequence>
<gene>
    <name evidence="2" type="ORF">DBZ36_07830</name>
</gene>
<keyword evidence="1" id="KW-0812">Transmembrane</keyword>